<evidence type="ECO:0000256" key="11">
    <source>
        <dbReference type="PIRSR" id="PIRSR001492-1"/>
    </source>
</evidence>
<feature type="domain" description="BPG-independent PGAM N-terminal" evidence="15">
    <location>
        <begin position="79"/>
        <end position="286"/>
    </location>
</feature>
<dbReference type="PIRSF" id="PIRSF001492">
    <property type="entry name" value="IPGAM"/>
    <property type="match status" value="1"/>
</dbReference>
<dbReference type="Gene3D" id="3.40.720.10">
    <property type="entry name" value="Alkaline Phosphatase, subunit A"/>
    <property type="match status" value="1"/>
</dbReference>
<feature type="binding site" evidence="9 12">
    <location>
        <begin position="250"/>
        <end position="253"/>
    </location>
    <ligand>
        <name>substrate</name>
    </ligand>
</feature>
<dbReference type="Pfam" id="PF01676">
    <property type="entry name" value="Metalloenzyme"/>
    <property type="match status" value="1"/>
</dbReference>
<comment type="caution">
    <text evidence="16">The sequence shown here is derived from an EMBL/GenBank/DDBJ whole genome shotgun (WGS) entry which is preliminary data.</text>
</comment>
<proteinExistence type="inferred from homology"/>
<dbReference type="InterPro" id="IPR017850">
    <property type="entry name" value="Alkaline_phosphatase_core_sf"/>
</dbReference>
<dbReference type="RefSeq" id="WP_106160508.1">
    <property type="nucleotide sequence ID" value="NZ_PVTT01000002.1"/>
</dbReference>
<evidence type="ECO:0000256" key="2">
    <source>
        <dbReference type="ARBA" id="ARBA00002315"/>
    </source>
</evidence>
<evidence type="ECO:0000259" key="14">
    <source>
        <dbReference type="Pfam" id="PF01676"/>
    </source>
</evidence>
<dbReference type="GO" id="GO:0006096">
    <property type="term" value="P:glycolytic process"/>
    <property type="evidence" value="ECO:0007669"/>
    <property type="project" value="UniProtKB-UniRule"/>
</dbReference>
<keyword evidence="5 9" id="KW-0479">Metal-binding</keyword>
<dbReference type="HAMAP" id="MF_01038">
    <property type="entry name" value="GpmI"/>
    <property type="match status" value="1"/>
</dbReference>
<evidence type="ECO:0000256" key="13">
    <source>
        <dbReference type="PIRSR" id="PIRSR001492-3"/>
    </source>
</evidence>
<dbReference type="Gene3D" id="3.40.1450.10">
    <property type="entry name" value="BPG-independent phosphoglycerate mutase, domain B"/>
    <property type="match status" value="1"/>
</dbReference>
<keyword evidence="7 9" id="KW-0464">Manganese</keyword>
<feature type="binding site" evidence="9 12">
    <location>
        <position position="185"/>
    </location>
    <ligand>
        <name>substrate</name>
    </ligand>
</feature>
<feature type="binding site" evidence="9 13">
    <location>
        <position position="9"/>
    </location>
    <ligand>
        <name>Mn(2+)</name>
        <dbReference type="ChEBI" id="CHEBI:29035"/>
        <label>2</label>
    </ligand>
</feature>
<protein>
    <recommendedName>
        <fullName evidence="9 10">2,3-bisphosphoglycerate-independent phosphoglycerate mutase</fullName>
        <shortName evidence="9">BPG-independent PGAM</shortName>
        <shortName evidence="9">Phosphoglyceromutase</shortName>
        <shortName evidence="9">iPGM</shortName>
        <ecNumber evidence="9 10">5.4.2.12</ecNumber>
    </recommendedName>
</protein>
<reference evidence="16 17" key="1">
    <citation type="submission" date="2018-03" db="EMBL/GenBank/DDBJ databases">
        <title>Genomic Encyclopedia of Archaeal and Bacterial Type Strains, Phase II (KMG-II): from individual species to whole genera.</title>
        <authorList>
            <person name="Goeker M."/>
        </authorList>
    </citation>
    <scope>NUCLEOTIDE SEQUENCE [LARGE SCALE GENOMIC DNA]</scope>
    <source>
        <strain evidence="16 17">DSM 29318</strain>
    </source>
</reference>
<feature type="binding site" evidence="9 12">
    <location>
        <begin position="149"/>
        <end position="150"/>
    </location>
    <ligand>
        <name>substrate</name>
    </ligand>
</feature>
<dbReference type="EMBL" id="PVTT01000002">
    <property type="protein sequence ID" value="PRY92846.1"/>
    <property type="molecule type" value="Genomic_DNA"/>
</dbReference>
<evidence type="ECO:0000259" key="15">
    <source>
        <dbReference type="Pfam" id="PF06415"/>
    </source>
</evidence>
<keyword evidence="8 9" id="KW-0413">Isomerase</keyword>
<feature type="domain" description="Metalloenzyme" evidence="14">
    <location>
        <begin position="2"/>
        <end position="487"/>
    </location>
</feature>
<keyword evidence="17" id="KW-1185">Reference proteome</keyword>
<dbReference type="PANTHER" id="PTHR31637">
    <property type="entry name" value="2,3-BISPHOSPHOGLYCERATE-INDEPENDENT PHOSPHOGLYCERATE MUTASE"/>
    <property type="match status" value="1"/>
</dbReference>
<dbReference type="FunFam" id="3.40.1450.10:FF:000002">
    <property type="entry name" value="2,3-bisphosphoglycerate-independent phosphoglycerate mutase"/>
    <property type="match status" value="1"/>
</dbReference>
<name>A0A2T0X1M0_9RHOB</name>
<evidence type="ECO:0000313" key="17">
    <source>
        <dbReference type="Proteomes" id="UP000238801"/>
    </source>
</evidence>
<evidence type="ECO:0000256" key="12">
    <source>
        <dbReference type="PIRSR" id="PIRSR001492-2"/>
    </source>
</evidence>
<evidence type="ECO:0000256" key="3">
    <source>
        <dbReference type="ARBA" id="ARBA00004798"/>
    </source>
</evidence>
<evidence type="ECO:0000313" key="16">
    <source>
        <dbReference type="EMBL" id="PRY92846.1"/>
    </source>
</evidence>
<comment type="pathway">
    <text evidence="3 9">Carbohydrate degradation; glycolysis; pyruvate from D-glyceraldehyde 3-phosphate: step 3/5.</text>
</comment>
<evidence type="ECO:0000256" key="6">
    <source>
        <dbReference type="ARBA" id="ARBA00023152"/>
    </source>
</evidence>
<feature type="active site" description="Phosphoserine intermediate" evidence="9 11">
    <location>
        <position position="59"/>
    </location>
</feature>
<dbReference type="Proteomes" id="UP000238801">
    <property type="component" value="Unassembled WGS sequence"/>
</dbReference>
<accession>A0A2T0X1M0</accession>
<dbReference type="EC" id="5.4.2.12" evidence="9 10"/>
<dbReference type="Pfam" id="PF06415">
    <property type="entry name" value="iPGM_N"/>
    <property type="match status" value="1"/>
</dbReference>
<dbReference type="InterPro" id="IPR006124">
    <property type="entry name" value="Metalloenzyme"/>
</dbReference>
<evidence type="ECO:0000256" key="4">
    <source>
        <dbReference type="ARBA" id="ARBA00008819"/>
    </source>
</evidence>
<keyword evidence="6 9" id="KW-0324">Glycolysis</keyword>
<evidence type="ECO:0000256" key="8">
    <source>
        <dbReference type="ARBA" id="ARBA00023235"/>
    </source>
</evidence>
<dbReference type="CDD" id="cd16010">
    <property type="entry name" value="iPGM"/>
    <property type="match status" value="1"/>
</dbReference>
<evidence type="ECO:0000256" key="1">
    <source>
        <dbReference type="ARBA" id="ARBA00000370"/>
    </source>
</evidence>
<feature type="binding site" evidence="9 13">
    <location>
        <position position="433"/>
    </location>
    <ligand>
        <name>Mn(2+)</name>
        <dbReference type="ChEBI" id="CHEBI:29035"/>
        <label>2</label>
    </ligand>
</feature>
<evidence type="ECO:0000256" key="10">
    <source>
        <dbReference type="NCBIfam" id="TIGR01307"/>
    </source>
</evidence>
<feature type="binding site" evidence="9 13">
    <location>
        <position position="432"/>
    </location>
    <ligand>
        <name>Mn(2+)</name>
        <dbReference type="ChEBI" id="CHEBI:29035"/>
        <label>2</label>
    </ligand>
</feature>
<dbReference type="GO" id="GO:0005829">
    <property type="term" value="C:cytosol"/>
    <property type="evidence" value="ECO:0007669"/>
    <property type="project" value="TreeGrafter"/>
</dbReference>
<dbReference type="AlphaFoldDB" id="A0A2T0X1M0"/>
<comment type="function">
    <text evidence="2 9">Catalyzes the interconversion of 2-phosphoglycerate and 3-phosphoglycerate.</text>
</comment>
<dbReference type="InterPro" id="IPR005995">
    <property type="entry name" value="Pgm_bpd_ind"/>
</dbReference>
<sequence length="499" mass="52167">MTTMLCILDGWGVTDRREGNAPLLARTPTMDRLMATCPHSTLVTFGPPVGLPEGQMGNSEVGHTNIGAGRTVAMDLGRIDLAVEDGTFARNPRLTEFAEQVAGRGGTAHLVGLASDGGVHGTTAHAVAAARALAARGLPVAVHAITDGRDVAPTSAPRHLAALEEGLPDGARVATVSGRYFAMDRDNRWDRVEKAFRAMVRAEGPRAADAGAAIRAAHEAGQTDEFVEPVVLEGYGGMKDGDGVFMLNFRSDRAREIMAAIGDPGFDAFDAGPRPRLVLLGMVPYSEGHDRYMATAFPKEEIANGLGAWVASKGLRQFRLAETEKYPHVTFFLNGGKEEPEPGEERLMPPSPAVATYDLAPEMSAEAVTEALVDAIVRGVDLIVVNYANPDMVGHTGDLAAAIRACETVDGGLGRALAALEEAGGAALIIADHGNCETMIAEDGGPHTAHTTNLVPAILVGGPEGAGMRDGILADVAPTVLELMGIEPPAEMTGRSLIA</sequence>
<comment type="subunit">
    <text evidence="9">Monomer.</text>
</comment>
<dbReference type="GO" id="GO:0006007">
    <property type="term" value="P:glucose catabolic process"/>
    <property type="evidence" value="ECO:0007669"/>
    <property type="project" value="InterPro"/>
</dbReference>
<feature type="binding site" evidence="9 13">
    <location>
        <position position="395"/>
    </location>
    <ligand>
        <name>Mn(2+)</name>
        <dbReference type="ChEBI" id="CHEBI:29035"/>
        <label>1</label>
    </ligand>
</feature>
<comment type="similarity">
    <text evidence="4 9">Belongs to the BPG-independent phosphoglycerate mutase family.</text>
</comment>
<dbReference type="GO" id="GO:0030145">
    <property type="term" value="F:manganese ion binding"/>
    <property type="evidence" value="ECO:0007669"/>
    <property type="project" value="UniProtKB-UniRule"/>
</dbReference>
<organism evidence="16 17">
    <name type="scientific">Hasllibacter halocynthiae</name>
    <dbReference type="NCBI Taxonomy" id="595589"/>
    <lineage>
        <taxon>Bacteria</taxon>
        <taxon>Pseudomonadati</taxon>
        <taxon>Pseudomonadota</taxon>
        <taxon>Alphaproteobacteria</taxon>
        <taxon>Rhodobacterales</taxon>
        <taxon>Roseobacteraceae</taxon>
        <taxon>Hasllibacter</taxon>
    </lineage>
</organism>
<feature type="binding site" evidence="9 13">
    <location>
        <position position="450"/>
    </location>
    <ligand>
        <name>Mn(2+)</name>
        <dbReference type="ChEBI" id="CHEBI:29035"/>
        <label>1</label>
    </ligand>
</feature>
<feature type="binding site" evidence="9 13">
    <location>
        <position position="59"/>
    </location>
    <ligand>
        <name>Mn(2+)</name>
        <dbReference type="ChEBI" id="CHEBI:29035"/>
        <label>2</label>
    </ligand>
</feature>
<dbReference type="OrthoDB" id="9800863at2"/>
<dbReference type="NCBIfam" id="TIGR01307">
    <property type="entry name" value="pgm_bpd_ind"/>
    <property type="match status" value="1"/>
</dbReference>
<feature type="binding site" evidence="9 12">
    <location>
        <position position="325"/>
    </location>
    <ligand>
        <name>substrate</name>
    </ligand>
</feature>
<dbReference type="InterPro" id="IPR036646">
    <property type="entry name" value="PGAM_B_sf"/>
</dbReference>
<evidence type="ECO:0000256" key="9">
    <source>
        <dbReference type="HAMAP-Rule" id="MF_01038"/>
    </source>
</evidence>
<feature type="binding site" evidence="9 12">
    <location>
        <position position="179"/>
    </location>
    <ligand>
        <name>substrate</name>
    </ligand>
</feature>
<dbReference type="GO" id="GO:0004619">
    <property type="term" value="F:phosphoglycerate mutase activity"/>
    <property type="evidence" value="ECO:0007669"/>
    <property type="project" value="UniProtKB-UniRule"/>
</dbReference>
<evidence type="ECO:0000256" key="5">
    <source>
        <dbReference type="ARBA" id="ARBA00022723"/>
    </source>
</evidence>
<feature type="binding site" evidence="9 12">
    <location>
        <position position="120"/>
    </location>
    <ligand>
        <name>substrate</name>
    </ligand>
</feature>
<dbReference type="SUPFAM" id="SSF53649">
    <property type="entry name" value="Alkaline phosphatase-like"/>
    <property type="match status" value="1"/>
</dbReference>
<gene>
    <name evidence="9" type="primary">gpmI</name>
    <name evidence="16" type="ORF">BCF33_1708</name>
</gene>
<comment type="cofactor">
    <cofactor evidence="9">
        <name>Mn(2+)</name>
        <dbReference type="ChEBI" id="CHEBI:29035"/>
    </cofactor>
    <text evidence="9">Binds 2 manganese ions per subunit.</text>
</comment>
<dbReference type="InterPro" id="IPR011258">
    <property type="entry name" value="BPG-indep_PGM_N"/>
</dbReference>
<dbReference type="UniPathway" id="UPA00109">
    <property type="reaction ID" value="UER00186"/>
</dbReference>
<dbReference type="SUPFAM" id="SSF64158">
    <property type="entry name" value="2,3-Bisphosphoglycerate-independent phosphoglycerate mutase, substrate-binding domain"/>
    <property type="match status" value="1"/>
</dbReference>
<comment type="catalytic activity">
    <reaction evidence="1 9">
        <text>(2R)-2-phosphoglycerate = (2R)-3-phosphoglycerate</text>
        <dbReference type="Rhea" id="RHEA:15901"/>
        <dbReference type="ChEBI" id="CHEBI:58272"/>
        <dbReference type="ChEBI" id="CHEBI:58289"/>
        <dbReference type="EC" id="5.4.2.12"/>
    </reaction>
</comment>
<dbReference type="PANTHER" id="PTHR31637:SF0">
    <property type="entry name" value="2,3-BISPHOSPHOGLYCERATE-INDEPENDENT PHOSPHOGLYCERATE MUTASE"/>
    <property type="match status" value="1"/>
</dbReference>
<feature type="binding site" evidence="9 13">
    <location>
        <position position="391"/>
    </location>
    <ligand>
        <name>Mn(2+)</name>
        <dbReference type="ChEBI" id="CHEBI:29035"/>
        <label>1</label>
    </ligand>
</feature>
<evidence type="ECO:0000256" key="7">
    <source>
        <dbReference type="ARBA" id="ARBA00023211"/>
    </source>
</evidence>